<dbReference type="AlphaFoldDB" id="A0A9D1S4M9"/>
<evidence type="ECO:0000256" key="7">
    <source>
        <dbReference type="ARBA" id="ARBA00023136"/>
    </source>
</evidence>
<evidence type="ECO:0000256" key="1">
    <source>
        <dbReference type="ARBA" id="ARBA00004651"/>
    </source>
</evidence>
<feature type="transmembrane region" description="Helical" evidence="9">
    <location>
        <begin position="238"/>
        <end position="257"/>
    </location>
</feature>
<feature type="transmembrane region" description="Helical" evidence="9">
    <location>
        <begin position="296"/>
        <end position="318"/>
    </location>
</feature>
<dbReference type="PANTHER" id="PTHR21716">
    <property type="entry name" value="TRANSMEMBRANE PROTEIN"/>
    <property type="match status" value="1"/>
</dbReference>
<evidence type="ECO:0000256" key="5">
    <source>
        <dbReference type="ARBA" id="ARBA00022692"/>
    </source>
</evidence>
<keyword evidence="5 9" id="KW-0812">Transmembrane</keyword>
<reference evidence="10" key="1">
    <citation type="submission" date="2020-10" db="EMBL/GenBank/DDBJ databases">
        <authorList>
            <person name="Gilroy R."/>
        </authorList>
    </citation>
    <scope>NUCLEOTIDE SEQUENCE</scope>
    <source>
        <strain evidence="10">ChiSxjej2B14-8506</strain>
    </source>
</reference>
<feature type="transmembrane region" description="Helical" evidence="9">
    <location>
        <begin position="324"/>
        <end position="351"/>
    </location>
</feature>
<dbReference type="EMBL" id="DVNK01000037">
    <property type="protein sequence ID" value="HIU46731.1"/>
    <property type="molecule type" value="Genomic_DNA"/>
</dbReference>
<comment type="caution">
    <text evidence="10">The sequence shown here is derived from an EMBL/GenBank/DDBJ whole genome shotgun (WGS) entry which is preliminary data.</text>
</comment>
<accession>A0A9D1S4M9</accession>
<evidence type="ECO:0000256" key="6">
    <source>
        <dbReference type="ARBA" id="ARBA00022989"/>
    </source>
</evidence>
<evidence type="ECO:0000313" key="10">
    <source>
        <dbReference type="EMBL" id="HIU46731.1"/>
    </source>
</evidence>
<dbReference type="Proteomes" id="UP000824123">
    <property type="component" value="Unassembled WGS sequence"/>
</dbReference>
<feature type="transmembrane region" description="Helical" evidence="9">
    <location>
        <begin position="392"/>
        <end position="413"/>
    </location>
</feature>
<dbReference type="GO" id="GO:0005886">
    <property type="term" value="C:plasma membrane"/>
    <property type="evidence" value="ECO:0007669"/>
    <property type="project" value="UniProtKB-SubCell"/>
</dbReference>
<evidence type="ECO:0000313" key="11">
    <source>
        <dbReference type="Proteomes" id="UP000824123"/>
    </source>
</evidence>
<organism evidence="10 11">
    <name type="scientific">Candidatus Fimadaptatus faecigallinarum</name>
    <dbReference type="NCBI Taxonomy" id="2840814"/>
    <lineage>
        <taxon>Bacteria</taxon>
        <taxon>Bacillati</taxon>
        <taxon>Bacillota</taxon>
        <taxon>Clostridia</taxon>
        <taxon>Eubacteriales</taxon>
        <taxon>Candidatus Fimadaptatus</taxon>
    </lineage>
</organism>
<evidence type="ECO:0000256" key="9">
    <source>
        <dbReference type="SAM" id="Phobius"/>
    </source>
</evidence>
<gene>
    <name evidence="10" type="ORF">IAC59_05690</name>
</gene>
<protein>
    <submittedName>
        <fullName evidence="10">AI-2E family transporter</fullName>
    </submittedName>
</protein>
<feature type="transmembrane region" description="Helical" evidence="9">
    <location>
        <begin position="145"/>
        <end position="167"/>
    </location>
</feature>
<keyword evidence="6 9" id="KW-1133">Transmembrane helix</keyword>
<feature type="region of interest" description="Disordered" evidence="8">
    <location>
        <begin position="1"/>
        <end position="45"/>
    </location>
</feature>
<evidence type="ECO:0000256" key="8">
    <source>
        <dbReference type="SAM" id="MobiDB-lite"/>
    </source>
</evidence>
<comment type="subcellular location">
    <subcellularLocation>
        <location evidence="1">Cell membrane</location>
        <topology evidence="1">Multi-pass membrane protein</topology>
    </subcellularLocation>
</comment>
<feature type="region of interest" description="Disordered" evidence="8">
    <location>
        <begin position="464"/>
        <end position="490"/>
    </location>
</feature>
<dbReference type="InterPro" id="IPR002549">
    <property type="entry name" value="AI-2E-like"/>
</dbReference>
<feature type="transmembrane region" description="Helical" evidence="9">
    <location>
        <begin position="358"/>
        <end position="380"/>
    </location>
</feature>
<evidence type="ECO:0000256" key="3">
    <source>
        <dbReference type="ARBA" id="ARBA00022448"/>
    </source>
</evidence>
<proteinExistence type="inferred from homology"/>
<sequence>MGKRNRPGTAARTAGMAAESGRDTQSTRGADASGPSRQHAAVGADERLTPDRLARSVFSRPLARSARDAGGVRFFWRVAPTLTFGIALYVLLENFGDVAGACGTVADALTPVFIGMVLAFILNIPMQLFETQVFFWIRKVSIRRGLSVLLCYLLLWAFVLTLLFVVFPQLSMALESLTSMLPLLGSQLYNTARGLVERYDLDQELLNYLEFDWNSIALNVIEWTTSSIPQLVSTTRDITSRLLEIFIGFVLSVYMLFGKERIVRQGRRLCCAVLKRDWAERVINLCSLAQTTFRGYLTGTLTEACILGTLTALGMAIFGFPSPVFAGVLMGIGALIPIFGIFIMVVVNAILIAVQADIFTGIWFIVYITVLQQLEGNLIYPRVMGNAIRLPGIWVLAAATVGGTLFGLMGLLLSIPTASMLYALARALVITREAHASQTAGSAPGGAREVQTPEYVDITARMDGDGERSGVLTGEVRITRRGAQNGDRQP</sequence>
<reference evidence="10" key="2">
    <citation type="journal article" date="2021" name="PeerJ">
        <title>Extensive microbial diversity within the chicken gut microbiome revealed by metagenomics and culture.</title>
        <authorList>
            <person name="Gilroy R."/>
            <person name="Ravi A."/>
            <person name="Getino M."/>
            <person name="Pursley I."/>
            <person name="Horton D.L."/>
            <person name="Alikhan N.F."/>
            <person name="Baker D."/>
            <person name="Gharbi K."/>
            <person name="Hall N."/>
            <person name="Watson M."/>
            <person name="Adriaenssens E.M."/>
            <person name="Foster-Nyarko E."/>
            <person name="Jarju S."/>
            <person name="Secka A."/>
            <person name="Antonio M."/>
            <person name="Oren A."/>
            <person name="Chaudhuri R.R."/>
            <person name="La Ragione R."/>
            <person name="Hildebrand F."/>
            <person name="Pallen M.J."/>
        </authorList>
    </citation>
    <scope>NUCLEOTIDE SEQUENCE</scope>
    <source>
        <strain evidence="10">ChiSxjej2B14-8506</strain>
    </source>
</reference>
<dbReference type="GO" id="GO:0055085">
    <property type="term" value="P:transmembrane transport"/>
    <property type="evidence" value="ECO:0007669"/>
    <property type="project" value="TreeGrafter"/>
</dbReference>
<name>A0A9D1S4M9_9FIRM</name>
<feature type="transmembrane region" description="Helical" evidence="9">
    <location>
        <begin position="74"/>
        <end position="92"/>
    </location>
</feature>
<keyword evidence="7 9" id="KW-0472">Membrane</keyword>
<keyword evidence="3" id="KW-0813">Transport</keyword>
<evidence type="ECO:0000256" key="2">
    <source>
        <dbReference type="ARBA" id="ARBA00009773"/>
    </source>
</evidence>
<keyword evidence="4" id="KW-1003">Cell membrane</keyword>
<feature type="transmembrane region" description="Helical" evidence="9">
    <location>
        <begin position="98"/>
        <end position="124"/>
    </location>
</feature>
<comment type="similarity">
    <text evidence="2">Belongs to the autoinducer-2 exporter (AI-2E) (TC 2.A.86) family.</text>
</comment>
<dbReference type="PANTHER" id="PTHR21716:SF53">
    <property type="entry name" value="PERMEASE PERM-RELATED"/>
    <property type="match status" value="1"/>
</dbReference>
<evidence type="ECO:0000256" key="4">
    <source>
        <dbReference type="ARBA" id="ARBA00022475"/>
    </source>
</evidence>
<dbReference type="Pfam" id="PF01594">
    <property type="entry name" value="AI-2E_transport"/>
    <property type="match status" value="1"/>
</dbReference>